<dbReference type="InterPro" id="IPR050741">
    <property type="entry name" value="Acyl-CoA_dehydrogenase"/>
</dbReference>
<evidence type="ECO:0000256" key="1">
    <source>
        <dbReference type="ARBA" id="ARBA00001974"/>
    </source>
</evidence>
<feature type="domain" description="Acyl-CoA dehydrogenase/oxidase N-terminal" evidence="10">
    <location>
        <begin position="16"/>
        <end position="128"/>
    </location>
</feature>
<dbReference type="InterPro" id="IPR009075">
    <property type="entry name" value="AcylCo_DH/oxidase_C"/>
</dbReference>
<organism evidence="11 12">
    <name type="scientific">Desulfosarcina widdelii</name>
    <dbReference type="NCBI Taxonomy" id="947919"/>
    <lineage>
        <taxon>Bacteria</taxon>
        <taxon>Pseudomonadati</taxon>
        <taxon>Thermodesulfobacteriota</taxon>
        <taxon>Desulfobacteria</taxon>
        <taxon>Desulfobacterales</taxon>
        <taxon>Desulfosarcinaceae</taxon>
        <taxon>Desulfosarcina</taxon>
    </lineage>
</organism>
<feature type="domain" description="Acyl-CoA oxidase/dehydrogenase middle" evidence="9">
    <location>
        <begin position="132"/>
        <end position="226"/>
    </location>
</feature>
<keyword evidence="6 7" id="KW-0560">Oxidoreductase</keyword>
<dbReference type="SUPFAM" id="SSF56645">
    <property type="entry name" value="Acyl-CoA dehydrogenase NM domain-like"/>
    <property type="match status" value="1"/>
</dbReference>
<evidence type="ECO:0000259" key="10">
    <source>
        <dbReference type="Pfam" id="PF02771"/>
    </source>
</evidence>
<dbReference type="AlphaFoldDB" id="A0A5K7Z8I1"/>
<dbReference type="Pfam" id="PF02771">
    <property type="entry name" value="Acyl-CoA_dh_N"/>
    <property type="match status" value="1"/>
</dbReference>
<dbReference type="Gene3D" id="1.10.540.10">
    <property type="entry name" value="Acyl-CoA dehydrogenase/oxidase, N-terminal domain"/>
    <property type="match status" value="1"/>
</dbReference>
<dbReference type="PANTHER" id="PTHR48083:SF28">
    <property type="entry name" value="ACYL-COA DEHYDROGENASE FAMILY PROTEIN (AFU_ORTHOLOGUE AFUA_6G10880)-RELATED"/>
    <property type="match status" value="1"/>
</dbReference>
<comment type="similarity">
    <text evidence="2 7">Belongs to the acyl-CoA dehydrogenase family.</text>
</comment>
<dbReference type="GO" id="GO:0003995">
    <property type="term" value="F:acyl-CoA dehydrogenase activity"/>
    <property type="evidence" value="ECO:0007669"/>
    <property type="project" value="TreeGrafter"/>
</dbReference>
<evidence type="ECO:0000313" key="11">
    <source>
        <dbReference type="EMBL" id="BBO78146.1"/>
    </source>
</evidence>
<dbReference type="InterPro" id="IPR036250">
    <property type="entry name" value="AcylCo_DH-like_C"/>
</dbReference>
<name>A0A5K7Z8I1_9BACT</name>
<dbReference type="Pfam" id="PF00441">
    <property type="entry name" value="Acyl-CoA_dh_1"/>
    <property type="match status" value="1"/>
</dbReference>
<keyword evidence="5 7" id="KW-0274">FAD</keyword>
<evidence type="ECO:0000259" key="9">
    <source>
        <dbReference type="Pfam" id="PF02770"/>
    </source>
</evidence>
<dbReference type="SUPFAM" id="SSF47203">
    <property type="entry name" value="Acyl-CoA dehydrogenase C-terminal domain-like"/>
    <property type="match status" value="1"/>
</dbReference>
<dbReference type="InterPro" id="IPR006091">
    <property type="entry name" value="Acyl-CoA_Oxase/DH_mid-dom"/>
</dbReference>
<dbReference type="EMBL" id="AP021875">
    <property type="protein sequence ID" value="BBO78146.1"/>
    <property type="molecule type" value="Genomic_DNA"/>
</dbReference>
<dbReference type="Gene3D" id="2.40.110.10">
    <property type="entry name" value="Butyryl-CoA Dehydrogenase, subunit A, domain 2"/>
    <property type="match status" value="1"/>
</dbReference>
<dbReference type="FunFam" id="1.20.140.10:FF:000001">
    <property type="entry name" value="Acyl-CoA dehydrogenase"/>
    <property type="match status" value="1"/>
</dbReference>
<dbReference type="Pfam" id="PF02770">
    <property type="entry name" value="Acyl-CoA_dh_M"/>
    <property type="match status" value="1"/>
</dbReference>
<dbReference type="GO" id="GO:0033539">
    <property type="term" value="P:fatty acid beta-oxidation using acyl-CoA dehydrogenase"/>
    <property type="evidence" value="ECO:0007669"/>
    <property type="project" value="TreeGrafter"/>
</dbReference>
<dbReference type="InterPro" id="IPR046373">
    <property type="entry name" value="Acyl-CoA_Oxase/DH_mid-dom_sf"/>
</dbReference>
<evidence type="ECO:0000256" key="5">
    <source>
        <dbReference type="ARBA" id="ARBA00022827"/>
    </source>
</evidence>
<feature type="domain" description="Acyl-CoA dehydrogenase/oxidase C-terminal" evidence="8">
    <location>
        <begin position="238"/>
        <end position="384"/>
    </location>
</feature>
<accession>A0A5K7Z8I1</accession>
<dbReference type="InterPro" id="IPR013786">
    <property type="entry name" value="AcylCoA_DH/ox_N"/>
</dbReference>
<dbReference type="KEGG" id="dwd:DSCW_55630"/>
<evidence type="ECO:0000313" key="12">
    <source>
        <dbReference type="Proteomes" id="UP000427769"/>
    </source>
</evidence>
<evidence type="ECO:0000259" key="8">
    <source>
        <dbReference type="Pfam" id="PF00441"/>
    </source>
</evidence>
<dbReference type="Proteomes" id="UP000427769">
    <property type="component" value="Chromosome"/>
</dbReference>
<keyword evidence="12" id="KW-1185">Reference proteome</keyword>
<gene>
    <name evidence="11" type="ORF">DSCW_55630</name>
</gene>
<comment type="subunit">
    <text evidence="3">Homotetramer.</text>
</comment>
<dbReference type="InterPro" id="IPR009100">
    <property type="entry name" value="AcylCoA_DH/oxidase_NM_dom_sf"/>
</dbReference>
<sequence>MSMEYSTKASCQQYFTKAHDMVRRSVKEFIDKEVKPFIDDWEEAGSFPKEIYKKAGEVGILGIGYPDECGGTPGDIFFTIAASEELMRSGSGGFVAGLGSLNIALPPIVRRGTDEQKEKFVNPVLAGDRIAALAITEPGGGSDVSNLATTAVRDGDHYVVNGSKTFITSGTRADQITCAVRTGDPGAHGISMLVIEADTPGYSVSSPLKKTGWWASDTAEIFFDDCRVPVSNRIGEENQGFYAIMENFQGERLSLAIMAYMTAQMALEEAQAYAKERTAFGKTLTGFQVNRHKLVDMATLVEVAKEYTWRVAAKIDAGIDQIKEVSMAKNFACSVSDRVTFDAVQLFGGYGYMRGHLVERLYRDNRILSIGGGTTEIMKEIISKLM</sequence>
<dbReference type="Gene3D" id="1.20.140.10">
    <property type="entry name" value="Butyryl-CoA Dehydrogenase, subunit A, domain 3"/>
    <property type="match status" value="1"/>
</dbReference>
<dbReference type="InterPro" id="IPR037069">
    <property type="entry name" value="AcylCoA_DH/ox_N_sf"/>
</dbReference>
<evidence type="ECO:0000256" key="4">
    <source>
        <dbReference type="ARBA" id="ARBA00022630"/>
    </source>
</evidence>
<protein>
    <submittedName>
        <fullName evidence="11">Acyl-CoA dehydrogenase</fullName>
    </submittedName>
</protein>
<reference evidence="11 12" key="1">
    <citation type="submission" date="2019-11" db="EMBL/GenBank/DDBJ databases">
        <title>Comparative genomics of hydrocarbon-degrading Desulfosarcina strains.</title>
        <authorList>
            <person name="Watanabe M."/>
            <person name="Kojima H."/>
            <person name="Fukui M."/>
        </authorList>
    </citation>
    <scope>NUCLEOTIDE SEQUENCE [LARGE SCALE GENOMIC DNA]</scope>
    <source>
        <strain evidence="11 12">PP31</strain>
    </source>
</reference>
<dbReference type="FunFam" id="2.40.110.10:FF:000002">
    <property type="entry name" value="Acyl-CoA dehydrogenase fadE12"/>
    <property type="match status" value="1"/>
</dbReference>
<proteinExistence type="inferred from homology"/>
<comment type="cofactor">
    <cofactor evidence="1 7">
        <name>FAD</name>
        <dbReference type="ChEBI" id="CHEBI:57692"/>
    </cofactor>
</comment>
<evidence type="ECO:0000256" key="6">
    <source>
        <dbReference type="ARBA" id="ARBA00023002"/>
    </source>
</evidence>
<dbReference type="PANTHER" id="PTHR48083">
    <property type="entry name" value="MEDIUM-CHAIN SPECIFIC ACYL-COA DEHYDROGENASE, MITOCHONDRIAL-RELATED"/>
    <property type="match status" value="1"/>
</dbReference>
<evidence type="ECO:0000256" key="7">
    <source>
        <dbReference type="RuleBase" id="RU362125"/>
    </source>
</evidence>
<evidence type="ECO:0000256" key="3">
    <source>
        <dbReference type="ARBA" id="ARBA00011881"/>
    </source>
</evidence>
<dbReference type="GO" id="GO:0005737">
    <property type="term" value="C:cytoplasm"/>
    <property type="evidence" value="ECO:0007669"/>
    <property type="project" value="TreeGrafter"/>
</dbReference>
<dbReference type="RefSeq" id="WP_231715579.1">
    <property type="nucleotide sequence ID" value="NZ_AP021875.1"/>
</dbReference>
<keyword evidence="4 7" id="KW-0285">Flavoprotein</keyword>
<dbReference type="GO" id="GO:0050660">
    <property type="term" value="F:flavin adenine dinucleotide binding"/>
    <property type="evidence" value="ECO:0007669"/>
    <property type="project" value="InterPro"/>
</dbReference>
<evidence type="ECO:0000256" key="2">
    <source>
        <dbReference type="ARBA" id="ARBA00009347"/>
    </source>
</evidence>